<dbReference type="InterPro" id="IPR004401">
    <property type="entry name" value="YbaB/EbfC"/>
</dbReference>
<comment type="caution">
    <text evidence="2">The sequence shown here is derived from an EMBL/GenBank/DDBJ whole genome shotgun (WGS) entry which is preliminary data.</text>
</comment>
<dbReference type="SUPFAM" id="SSF82607">
    <property type="entry name" value="YbaB-like"/>
    <property type="match status" value="1"/>
</dbReference>
<feature type="compositionally biased region" description="Basic and acidic residues" evidence="1">
    <location>
        <begin position="139"/>
        <end position="159"/>
    </location>
</feature>
<evidence type="ECO:0000313" key="2">
    <source>
        <dbReference type="EMBL" id="KHF42582.1"/>
    </source>
</evidence>
<dbReference type="Proteomes" id="UP000030848">
    <property type="component" value="Unassembled WGS sequence"/>
</dbReference>
<gene>
    <name evidence="2" type="ORF">MINT15_27840</name>
</gene>
<accession>A0A837D505</accession>
<dbReference type="Gene3D" id="3.30.1310.10">
    <property type="entry name" value="Nucleoid-associated protein YbaB-like domain"/>
    <property type="match status" value="1"/>
</dbReference>
<evidence type="ECO:0000313" key="3">
    <source>
        <dbReference type="Proteomes" id="UP000030848"/>
    </source>
</evidence>
<dbReference type="RefSeq" id="WP_037311575.1">
    <property type="nucleotide sequence ID" value="NZ_FOWS01000001.1"/>
</dbReference>
<proteinExistence type="predicted"/>
<dbReference type="InterPro" id="IPR036894">
    <property type="entry name" value="YbaB-like_sf"/>
</dbReference>
<organism evidence="2 3">
    <name type="scientific">Saccharomonospora viridis</name>
    <dbReference type="NCBI Taxonomy" id="1852"/>
    <lineage>
        <taxon>Bacteria</taxon>
        <taxon>Bacillati</taxon>
        <taxon>Actinomycetota</taxon>
        <taxon>Actinomycetes</taxon>
        <taxon>Pseudonocardiales</taxon>
        <taxon>Pseudonocardiaceae</taxon>
        <taxon>Saccharomonospora</taxon>
    </lineage>
</organism>
<evidence type="ECO:0008006" key="4">
    <source>
        <dbReference type="Google" id="ProtNLM"/>
    </source>
</evidence>
<name>A0A837D505_9PSEU</name>
<dbReference type="GO" id="GO:0003677">
    <property type="term" value="F:DNA binding"/>
    <property type="evidence" value="ECO:0007669"/>
    <property type="project" value="InterPro"/>
</dbReference>
<dbReference type="Pfam" id="PF02575">
    <property type="entry name" value="YbaB_DNA_bd"/>
    <property type="match status" value="1"/>
</dbReference>
<protein>
    <recommendedName>
        <fullName evidence="4">YbaB/EbfC DNA-binding family protein</fullName>
    </recommendedName>
</protein>
<evidence type="ECO:0000256" key="1">
    <source>
        <dbReference type="SAM" id="MobiDB-lite"/>
    </source>
</evidence>
<dbReference type="AlphaFoldDB" id="A0A837D505"/>
<sequence>MLGQDPIKAGEQLQQFAENLQQKAQRYSALHQRLGSVGVTERSAGGEVTVTVDANGVLTDLELSERTKGMDPAMVSATIMGCLRQAQAKLREQVATLVHETVGDDPAGNNIVNQYAERFPDPVDEDGDDPSLRELSIGRLEDESAERKPEPRRPRPRPLEDEDDDLGGGSILRR</sequence>
<dbReference type="EMBL" id="JRZE01000006">
    <property type="protein sequence ID" value="KHF42582.1"/>
    <property type="molecule type" value="Genomic_DNA"/>
</dbReference>
<reference evidence="2 3" key="1">
    <citation type="submission" date="2014-10" db="EMBL/GenBank/DDBJ databases">
        <title>Genome sequence of Micropolyspora internatus JCM3315.</title>
        <authorList>
            <person name="Shin S.-K."/>
            <person name="Yi H."/>
        </authorList>
    </citation>
    <scope>NUCLEOTIDE SEQUENCE [LARGE SCALE GENOMIC DNA]</scope>
    <source>
        <strain evidence="2 3">JCM 3315</strain>
    </source>
</reference>
<feature type="region of interest" description="Disordered" evidence="1">
    <location>
        <begin position="119"/>
        <end position="174"/>
    </location>
</feature>
<dbReference type="OrthoDB" id="3685284at2"/>